<dbReference type="RefSeq" id="WP_108785677.1">
    <property type="nucleotide sequence ID" value="NZ_ONZG01000002.1"/>
</dbReference>
<keyword evidence="3" id="KW-1185">Reference proteome</keyword>
<evidence type="ECO:0000313" key="2">
    <source>
        <dbReference type="EMBL" id="SPJ27380.1"/>
    </source>
</evidence>
<accession>A0A2R8C4M4</accession>
<sequence>MWRVIALATWMFASPLSAQTLMPAEVFIDLALGKTLRFVNLNSGRLVGDEQFVSRTQTIWKTPENGCVTGQLYVDRGRVCFVYEDIRGDMPACWWPYEYDGGIIVRPVGEFTRGMQRIEGISNEPLTCETLPMS</sequence>
<name>A0A2R8C4M4_9RHOB</name>
<dbReference type="EMBL" id="ONZG01000002">
    <property type="protein sequence ID" value="SPJ27380.1"/>
    <property type="molecule type" value="Genomic_DNA"/>
</dbReference>
<dbReference type="AlphaFoldDB" id="A0A2R8C4M4"/>
<gene>
    <name evidence="2" type="ORF">TRM7615_00864</name>
</gene>
<evidence type="ECO:0000256" key="1">
    <source>
        <dbReference type="SAM" id="SignalP"/>
    </source>
</evidence>
<dbReference type="OrthoDB" id="7658757at2"/>
<feature type="chain" id="PRO_5015357594" evidence="1">
    <location>
        <begin position="19"/>
        <end position="134"/>
    </location>
</feature>
<dbReference type="Proteomes" id="UP000244898">
    <property type="component" value="Unassembled WGS sequence"/>
</dbReference>
<protein>
    <submittedName>
        <fullName evidence="2">Uncharacterized protein</fullName>
    </submittedName>
</protein>
<reference evidence="3" key="1">
    <citation type="submission" date="2018-03" db="EMBL/GenBank/DDBJ databases">
        <authorList>
            <person name="Rodrigo-Torres L."/>
            <person name="Arahal R. D."/>
            <person name="Lucena T."/>
        </authorList>
    </citation>
    <scope>NUCLEOTIDE SEQUENCE [LARGE SCALE GENOMIC DNA]</scope>
    <source>
        <strain evidence="3">CECT 7615</strain>
    </source>
</reference>
<evidence type="ECO:0000313" key="3">
    <source>
        <dbReference type="Proteomes" id="UP000244898"/>
    </source>
</evidence>
<keyword evidence="1" id="KW-0732">Signal</keyword>
<feature type="signal peptide" evidence="1">
    <location>
        <begin position="1"/>
        <end position="18"/>
    </location>
</feature>
<proteinExistence type="predicted"/>
<organism evidence="2 3">
    <name type="scientific">Falsiruegeria mediterranea M17</name>
    <dbReference type="NCBI Taxonomy" id="1200281"/>
    <lineage>
        <taxon>Bacteria</taxon>
        <taxon>Pseudomonadati</taxon>
        <taxon>Pseudomonadota</taxon>
        <taxon>Alphaproteobacteria</taxon>
        <taxon>Rhodobacterales</taxon>
        <taxon>Roseobacteraceae</taxon>
        <taxon>Falsiruegeria</taxon>
    </lineage>
</organism>